<feature type="region of interest" description="Disordered" evidence="2">
    <location>
        <begin position="181"/>
        <end position="219"/>
    </location>
</feature>
<dbReference type="InterPro" id="IPR025580">
    <property type="entry name" value="Gp46"/>
</dbReference>
<keyword evidence="1" id="KW-0175">Coiled coil</keyword>
<feature type="compositionally biased region" description="Acidic residues" evidence="2">
    <location>
        <begin position="37"/>
        <end position="51"/>
    </location>
</feature>
<dbReference type="RefSeq" id="WP_264988456.1">
    <property type="nucleotide sequence ID" value="NZ_BRZA01000002.1"/>
</dbReference>
<dbReference type="Proteomes" id="UP001065593">
    <property type="component" value="Unassembled WGS sequence"/>
</dbReference>
<feature type="region of interest" description="Disordered" evidence="2">
    <location>
        <begin position="36"/>
        <end position="61"/>
    </location>
</feature>
<protein>
    <recommendedName>
        <fullName evidence="5">DUF4355 domain-containing protein</fullName>
    </recommendedName>
</protein>
<comment type="caution">
    <text evidence="3">The sequence shown here is derived from an EMBL/GenBank/DDBJ whole genome shotgun (WGS) entry which is preliminary data.</text>
</comment>
<evidence type="ECO:0000256" key="1">
    <source>
        <dbReference type="SAM" id="Coils"/>
    </source>
</evidence>
<evidence type="ECO:0000313" key="4">
    <source>
        <dbReference type="Proteomes" id="UP001065593"/>
    </source>
</evidence>
<proteinExistence type="predicted"/>
<organism evidence="3 4">
    <name type="scientific">Lysinibacillus piscis</name>
    <dbReference type="NCBI Taxonomy" id="2518931"/>
    <lineage>
        <taxon>Bacteria</taxon>
        <taxon>Bacillati</taxon>
        <taxon>Bacillota</taxon>
        <taxon>Bacilli</taxon>
        <taxon>Bacillales</taxon>
        <taxon>Bacillaceae</taxon>
        <taxon>Lysinibacillus</taxon>
    </lineage>
</organism>
<keyword evidence="4" id="KW-1185">Reference proteome</keyword>
<reference evidence="3" key="1">
    <citation type="submission" date="2022-08" db="EMBL/GenBank/DDBJ databases">
        <title>Draft genome sequence of Lysinibacillus sp. strain KH24.</title>
        <authorList>
            <person name="Kanbe H."/>
            <person name="Itoh H."/>
        </authorList>
    </citation>
    <scope>NUCLEOTIDE SEQUENCE</scope>
    <source>
        <strain evidence="3">KH24</strain>
    </source>
</reference>
<gene>
    <name evidence="3" type="ORF">LYSBPC_18220</name>
</gene>
<accession>A0ABQ5NJZ9</accession>
<evidence type="ECO:0008006" key="5">
    <source>
        <dbReference type="Google" id="ProtNLM"/>
    </source>
</evidence>
<feature type="compositionally biased region" description="Basic and acidic residues" evidence="2">
    <location>
        <begin position="199"/>
        <end position="209"/>
    </location>
</feature>
<evidence type="ECO:0000313" key="3">
    <source>
        <dbReference type="EMBL" id="GLC88695.1"/>
    </source>
</evidence>
<sequence>MKFIQMFILFVKILFSKPKQAVKAFEPLKLDLQFFADGDDEGTDDDDSGESDGDKDKKVEFTPEQQAEITRILGERLGKAHKKWEKDYQDKLEEAKTEAEKLAKMNAEQKAEHERQKRENELLKREGEITRRELRAAALETLAEKGLPKTLADILVYSSAEATNASLDAVETAFRTAVEAGVNERLRSDPPGGGGAKGGGEKNPWKKGPDFNLTEQGRILKENPDLAKQLIAAAK</sequence>
<dbReference type="Pfam" id="PF14265">
    <property type="entry name" value="DUF4355"/>
    <property type="match status" value="1"/>
</dbReference>
<feature type="compositionally biased region" description="Basic and acidic residues" evidence="2">
    <location>
        <begin position="52"/>
        <end position="61"/>
    </location>
</feature>
<dbReference type="EMBL" id="BRZA01000002">
    <property type="protein sequence ID" value="GLC88695.1"/>
    <property type="molecule type" value="Genomic_DNA"/>
</dbReference>
<feature type="coiled-coil region" evidence="1">
    <location>
        <begin position="85"/>
        <end position="133"/>
    </location>
</feature>
<evidence type="ECO:0000256" key="2">
    <source>
        <dbReference type="SAM" id="MobiDB-lite"/>
    </source>
</evidence>
<name>A0ABQ5NJZ9_9BACI</name>